<evidence type="ECO:0000313" key="2">
    <source>
        <dbReference type="EMBL" id="KAK2145090.1"/>
    </source>
</evidence>
<sequence length="508" mass="58253">MFNYILGYKWFEVQLVLAPEVIHGEYCKDTNTPSSTGTCRGIKCRNFQKFRQQFWRIGLQSRSPLSFQYKEFDPELFEALLQYIYTGQIKLQDSSVFSVIIMATEFGLLELLTMAEEYIIQRLDVNNACLFLGAAFHLENMRQDLSTQSYPRFMDVCLRFIEENAENCVTSETWLELPKLAVIRLVNSQQFSLEEDKIWRAVIRWAKYNTGLPLDTPPTAWSDKDRKRIAQALDGIIEHIKLLLIDSQVFAQEVEPTGLVPMETILESNDLDGTEDDVLWAEQYDKSDTDSNEEGDDMYRLAAVASPRVEPVLDSRLRPRIRQQLFLDTCILVSDSHQYQQLLNQWCKLDKQQWRLLYRASRDGFTADAFHTHCDKHAPTIVIIKGASGCVCGGFSDVPWTSKTPPRGRYMPSHRAFLFTLVNNQDVPPTKFDVSNSVVATLHHPHYGPMFGGGADLCIANNCHMTMESYSNFPHSYHGDRSLCSILMGDYNFIVADYEVFSLADELL</sequence>
<keyword evidence="3" id="KW-1185">Reference proteome</keyword>
<dbReference type="AlphaFoldDB" id="A0AAD9MTQ3"/>
<dbReference type="InterPro" id="IPR000210">
    <property type="entry name" value="BTB/POZ_dom"/>
</dbReference>
<dbReference type="Proteomes" id="UP001208570">
    <property type="component" value="Unassembled WGS sequence"/>
</dbReference>
<dbReference type="Pfam" id="PF00651">
    <property type="entry name" value="BTB"/>
    <property type="match status" value="1"/>
</dbReference>
<dbReference type="InterPro" id="IPR011333">
    <property type="entry name" value="SKP1/BTB/POZ_sf"/>
</dbReference>
<reference evidence="2" key="1">
    <citation type="journal article" date="2023" name="Mol. Biol. Evol.">
        <title>Third-Generation Sequencing Reveals the Adaptive Role of the Epigenome in Three Deep-Sea Polychaetes.</title>
        <authorList>
            <person name="Perez M."/>
            <person name="Aroh O."/>
            <person name="Sun Y."/>
            <person name="Lan Y."/>
            <person name="Juniper S.K."/>
            <person name="Young C.R."/>
            <person name="Angers B."/>
            <person name="Qian P.Y."/>
        </authorList>
    </citation>
    <scope>NUCLEOTIDE SEQUENCE</scope>
    <source>
        <strain evidence="2">P08H-3</strain>
    </source>
</reference>
<dbReference type="PANTHER" id="PTHR24410">
    <property type="entry name" value="HL07962P-RELATED"/>
    <property type="match status" value="1"/>
</dbReference>
<name>A0AAD9MTQ3_9ANNE</name>
<dbReference type="Pfam" id="PF07707">
    <property type="entry name" value="BACK"/>
    <property type="match status" value="1"/>
</dbReference>
<gene>
    <name evidence="2" type="ORF">LSH36_703g00011</name>
</gene>
<dbReference type="PROSITE" id="PS51886">
    <property type="entry name" value="TLDC"/>
    <property type="match status" value="1"/>
</dbReference>
<organism evidence="2 3">
    <name type="scientific">Paralvinella palmiformis</name>
    <dbReference type="NCBI Taxonomy" id="53620"/>
    <lineage>
        <taxon>Eukaryota</taxon>
        <taxon>Metazoa</taxon>
        <taxon>Spiralia</taxon>
        <taxon>Lophotrochozoa</taxon>
        <taxon>Annelida</taxon>
        <taxon>Polychaeta</taxon>
        <taxon>Sedentaria</taxon>
        <taxon>Canalipalpata</taxon>
        <taxon>Terebellida</taxon>
        <taxon>Terebelliformia</taxon>
        <taxon>Alvinellidae</taxon>
        <taxon>Paralvinella</taxon>
    </lineage>
</organism>
<dbReference type="Gene3D" id="1.25.40.420">
    <property type="match status" value="1"/>
</dbReference>
<dbReference type="InterPro" id="IPR006571">
    <property type="entry name" value="TLDc_dom"/>
</dbReference>
<dbReference type="SMART" id="SM00584">
    <property type="entry name" value="TLDc"/>
    <property type="match status" value="1"/>
</dbReference>
<dbReference type="Gene3D" id="3.30.710.10">
    <property type="entry name" value="Potassium Channel Kv1.1, Chain A"/>
    <property type="match status" value="1"/>
</dbReference>
<feature type="domain" description="TLDc" evidence="1">
    <location>
        <begin position="331"/>
        <end position="504"/>
    </location>
</feature>
<dbReference type="InterPro" id="IPR011705">
    <property type="entry name" value="BACK"/>
</dbReference>
<dbReference type="PANTHER" id="PTHR24410:SF34">
    <property type="entry name" value="LD40565P"/>
    <property type="match status" value="1"/>
</dbReference>
<proteinExistence type="predicted"/>
<dbReference type="InterPro" id="IPR051481">
    <property type="entry name" value="BTB-POZ/Galectin-3-binding"/>
</dbReference>
<accession>A0AAD9MTQ3</accession>
<dbReference type="SMART" id="SM00875">
    <property type="entry name" value="BACK"/>
    <property type="match status" value="1"/>
</dbReference>
<protein>
    <recommendedName>
        <fullName evidence="1">TLDc domain-containing protein</fullName>
    </recommendedName>
</protein>
<comment type="caution">
    <text evidence="2">The sequence shown here is derived from an EMBL/GenBank/DDBJ whole genome shotgun (WGS) entry which is preliminary data.</text>
</comment>
<dbReference type="Pfam" id="PF07534">
    <property type="entry name" value="TLD"/>
    <property type="match status" value="1"/>
</dbReference>
<evidence type="ECO:0000259" key="1">
    <source>
        <dbReference type="PROSITE" id="PS51886"/>
    </source>
</evidence>
<dbReference type="EMBL" id="JAODUP010000703">
    <property type="protein sequence ID" value="KAK2145090.1"/>
    <property type="molecule type" value="Genomic_DNA"/>
</dbReference>
<dbReference type="SUPFAM" id="SSF54695">
    <property type="entry name" value="POZ domain"/>
    <property type="match status" value="1"/>
</dbReference>
<evidence type="ECO:0000313" key="3">
    <source>
        <dbReference type="Proteomes" id="UP001208570"/>
    </source>
</evidence>